<name>A0ABD2APL6_VESMC</name>
<accession>A0ABD2APL6</accession>
<gene>
    <name evidence="2" type="ORF">V1477_020645</name>
</gene>
<evidence type="ECO:0000313" key="2">
    <source>
        <dbReference type="EMBL" id="KAL2721825.1"/>
    </source>
</evidence>
<dbReference type="AlphaFoldDB" id="A0ABD2APL6"/>
<feature type="region of interest" description="Disordered" evidence="1">
    <location>
        <begin position="70"/>
        <end position="96"/>
    </location>
</feature>
<reference evidence="2 3" key="1">
    <citation type="journal article" date="2024" name="Ann. Entomol. Soc. Am.">
        <title>Genomic analyses of the southern and eastern yellowjacket wasps (Hymenoptera: Vespidae) reveal evolutionary signatures of social life.</title>
        <authorList>
            <person name="Catto M.A."/>
            <person name="Caine P.B."/>
            <person name="Orr S.E."/>
            <person name="Hunt B.G."/>
            <person name="Goodisman M.A.D."/>
        </authorList>
    </citation>
    <scope>NUCLEOTIDE SEQUENCE [LARGE SCALE GENOMIC DNA]</scope>
    <source>
        <strain evidence="2">232</strain>
        <tissue evidence="2">Head and thorax</tissue>
    </source>
</reference>
<evidence type="ECO:0000256" key="1">
    <source>
        <dbReference type="SAM" id="MobiDB-lite"/>
    </source>
</evidence>
<protein>
    <submittedName>
        <fullName evidence="2">Uncharacterized protein</fullName>
    </submittedName>
</protein>
<sequence>MARKRRWRYKEKGKRMGSFGATRYIIIQGNSFAEVMGNAVITMNLASEHDWAKPQDFTLNSVKKHLESGAMKKSKLVHEHASPLRSSATNKNGKFYGNGGVHEVPLGLRHLPTGEKPLPDAIKLPYLVQL</sequence>
<comment type="caution">
    <text evidence="2">The sequence shown here is derived from an EMBL/GenBank/DDBJ whole genome shotgun (WGS) entry which is preliminary data.</text>
</comment>
<evidence type="ECO:0000313" key="3">
    <source>
        <dbReference type="Proteomes" id="UP001607303"/>
    </source>
</evidence>
<dbReference type="EMBL" id="JAYRBN010000116">
    <property type="protein sequence ID" value="KAL2721825.1"/>
    <property type="molecule type" value="Genomic_DNA"/>
</dbReference>
<organism evidence="2 3">
    <name type="scientific">Vespula maculifrons</name>
    <name type="common">Eastern yellow jacket</name>
    <name type="synonym">Wasp</name>
    <dbReference type="NCBI Taxonomy" id="7453"/>
    <lineage>
        <taxon>Eukaryota</taxon>
        <taxon>Metazoa</taxon>
        <taxon>Ecdysozoa</taxon>
        <taxon>Arthropoda</taxon>
        <taxon>Hexapoda</taxon>
        <taxon>Insecta</taxon>
        <taxon>Pterygota</taxon>
        <taxon>Neoptera</taxon>
        <taxon>Endopterygota</taxon>
        <taxon>Hymenoptera</taxon>
        <taxon>Apocrita</taxon>
        <taxon>Aculeata</taxon>
        <taxon>Vespoidea</taxon>
        <taxon>Vespidae</taxon>
        <taxon>Vespinae</taxon>
        <taxon>Vespula</taxon>
    </lineage>
</organism>
<dbReference type="Proteomes" id="UP001607303">
    <property type="component" value="Unassembled WGS sequence"/>
</dbReference>
<keyword evidence="3" id="KW-1185">Reference proteome</keyword>
<proteinExistence type="predicted"/>